<keyword evidence="3" id="KW-1185">Reference proteome</keyword>
<dbReference type="PANTHER" id="PTHR43844">
    <property type="entry name" value="METHIONINE SYNTHASE"/>
    <property type="match status" value="1"/>
</dbReference>
<name>A0ABV2GDP0_9BACL</name>
<keyword evidence="2" id="KW-0808">Transferase</keyword>
<sequence>MTIRTETTPRVRAPFKADHVGSFLRPARLKEARLRFGDGDLSREELTRIEDEEIRRLVKAQKENGIQGVTDGEFRRSWWHLDFLAGLDGIELYQQPEGTRKFQGVEVRPGGIKVTGKVGYSGSHPFIGHFKSLKEIAGEDTAVKFTIPSPNLVVARARFETAAYDRPEDVYADLIPAYRALIRDLYDAGCRYLQIDDTAWTSFFTDEERNRIREGGSDPDALIHRFAEAINGVIDGRPDDLLVMMHICRGNFRSHYFTSGGYEQAAKVIFGELQVDGLFLEFDDERSGGFEPLRFVNRPDLTVVLGLITTKRPELEDEKVIKARILEAARYLPLEQLALSPQCGFASTEEGNNLTEEEQWAKIRHVVSIAEDIWGPGAR</sequence>
<dbReference type="PANTHER" id="PTHR43844:SF1">
    <property type="entry name" value="METHIONINE SYNTHASE"/>
    <property type="match status" value="1"/>
</dbReference>
<proteinExistence type="predicted"/>
<dbReference type="GO" id="GO:0032259">
    <property type="term" value="P:methylation"/>
    <property type="evidence" value="ECO:0007669"/>
    <property type="project" value="UniProtKB-KW"/>
</dbReference>
<dbReference type="Gene3D" id="3.20.20.210">
    <property type="match status" value="1"/>
</dbReference>
<accession>A0ABV2GDP0</accession>
<organism evidence="2 3">
    <name type="scientific">Bhargavaea ullalensis</name>
    <dbReference type="NCBI Taxonomy" id="1265685"/>
    <lineage>
        <taxon>Bacteria</taxon>
        <taxon>Bacillati</taxon>
        <taxon>Bacillota</taxon>
        <taxon>Bacilli</taxon>
        <taxon>Bacillales</taxon>
        <taxon>Caryophanaceae</taxon>
        <taxon>Bhargavaea</taxon>
    </lineage>
</organism>
<evidence type="ECO:0000259" key="1">
    <source>
        <dbReference type="Pfam" id="PF01717"/>
    </source>
</evidence>
<feature type="domain" description="Cobalamin-independent methionine synthase MetE C-terminal/archaeal" evidence="1">
    <location>
        <begin position="19"/>
        <end position="371"/>
    </location>
</feature>
<keyword evidence="2" id="KW-0489">Methyltransferase</keyword>
<reference evidence="2 3" key="1">
    <citation type="submission" date="2024-06" db="EMBL/GenBank/DDBJ databases">
        <title>Genomic Encyclopedia of Type Strains, Phase IV (KMG-IV): sequencing the most valuable type-strain genomes for metagenomic binning, comparative biology and taxonomic classification.</title>
        <authorList>
            <person name="Goeker M."/>
        </authorList>
    </citation>
    <scope>NUCLEOTIDE SEQUENCE [LARGE SCALE GENOMIC DNA]</scope>
    <source>
        <strain evidence="2 3">DSM 26128</strain>
    </source>
</reference>
<dbReference type="EC" id="2.1.1.14" evidence="2"/>
<evidence type="ECO:0000313" key="3">
    <source>
        <dbReference type="Proteomes" id="UP001549099"/>
    </source>
</evidence>
<dbReference type="EMBL" id="JBEPLW010000022">
    <property type="protein sequence ID" value="MET3576419.1"/>
    <property type="molecule type" value="Genomic_DNA"/>
</dbReference>
<dbReference type="RefSeq" id="WP_354198447.1">
    <property type="nucleotide sequence ID" value="NZ_JBEPLW010000022.1"/>
</dbReference>
<dbReference type="InterPro" id="IPR038071">
    <property type="entry name" value="UROD/MetE-like_sf"/>
</dbReference>
<gene>
    <name evidence="2" type="ORF">ABID49_002337</name>
</gene>
<protein>
    <submittedName>
        <fullName evidence="2">5-methyltetrahydropteroyltriglutamate--homocysteine methyltransferase</fullName>
        <ecNumber evidence="2">2.1.1.14</ecNumber>
    </submittedName>
</protein>
<dbReference type="CDD" id="cd03311">
    <property type="entry name" value="CIMS_C_terminal_like"/>
    <property type="match status" value="1"/>
</dbReference>
<dbReference type="GO" id="GO:0003871">
    <property type="term" value="F:5-methyltetrahydropteroyltriglutamate-homocysteine S-methyltransferase activity"/>
    <property type="evidence" value="ECO:0007669"/>
    <property type="project" value="UniProtKB-EC"/>
</dbReference>
<dbReference type="InterPro" id="IPR002629">
    <property type="entry name" value="Met_Synth_C/arc"/>
</dbReference>
<dbReference type="Proteomes" id="UP001549099">
    <property type="component" value="Unassembled WGS sequence"/>
</dbReference>
<comment type="caution">
    <text evidence="2">The sequence shown here is derived from an EMBL/GenBank/DDBJ whole genome shotgun (WGS) entry which is preliminary data.</text>
</comment>
<dbReference type="SUPFAM" id="SSF51726">
    <property type="entry name" value="UROD/MetE-like"/>
    <property type="match status" value="1"/>
</dbReference>
<dbReference type="Pfam" id="PF01717">
    <property type="entry name" value="Meth_synt_2"/>
    <property type="match status" value="1"/>
</dbReference>
<dbReference type="NCBIfam" id="NF005085">
    <property type="entry name" value="PRK06520.1"/>
    <property type="match status" value="1"/>
</dbReference>
<evidence type="ECO:0000313" key="2">
    <source>
        <dbReference type="EMBL" id="MET3576419.1"/>
    </source>
</evidence>